<feature type="compositionally biased region" description="Polar residues" evidence="1">
    <location>
        <begin position="15"/>
        <end position="54"/>
    </location>
</feature>
<evidence type="ECO:0000256" key="1">
    <source>
        <dbReference type="SAM" id="MobiDB-lite"/>
    </source>
</evidence>
<proteinExistence type="predicted"/>
<feature type="region of interest" description="Disordered" evidence="1">
    <location>
        <begin position="1"/>
        <end position="54"/>
    </location>
</feature>
<dbReference type="HOGENOM" id="CLU_3047638_0_0_11"/>
<organism evidence="2 3">
    <name type="scientific">Rothia aeria F0184</name>
    <dbReference type="NCBI Taxonomy" id="888019"/>
    <lineage>
        <taxon>Bacteria</taxon>
        <taxon>Bacillati</taxon>
        <taxon>Actinomycetota</taxon>
        <taxon>Actinomycetes</taxon>
        <taxon>Micrococcales</taxon>
        <taxon>Micrococcaceae</taxon>
        <taxon>Rothia</taxon>
    </lineage>
</organism>
<comment type="caution">
    <text evidence="2">The sequence shown here is derived from an EMBL/GenBank/DDBJ whole genome shotgun (WGS) entry which is preliminary data.</text>
</comment>
<gene>
    <name evidence="2" type="ORF">HMPREF0742_00593</name>
</gene>
<sequence>MEEHLNGTYRKPNKHSSPSHQTPGHQASSNTPHTGPSDFTQEICRNNTSLKTLK</sequence>
<evidence type="ECO:0000313" key="2">
    <source>
        <dbReference type="EMBL" id="ERT67181.1"/>
    </source>
</evidence>
<reference evidence="2 3" key="1">
    <citation type="submission" date="2013-08" db="EMBL/GenBank/DDBJ databases">
        <authorList>
            <person name="Weinstock G."/>
            <person name="Sodergren E."/>
            <person name="Wylie T."/>
            <person name="Fulton L."/>
            <person name="Fulton R."/>
            <person name="Fronick C."/>
            <person name="O'Laughlin M."/>
            <person name="Godfrey J."/>
            <person name="Miner T."/>
            <person name="Herter B."/>
            <person name="Appelbaum E."/>
            <person name="Cordes M."/>
            <person name="Lek S."/>
            <person name="Wollam A."/>
            <person name="Pepin K.H."/>
            <person name="Palsikar V.B."/>
            <person name="Mitreva M."/>
            <person name="Wilson R.K."/>
        </authorList>
    </citation>
    <scope>NUCLEOTIDE SEQUENCE [LARGE SCALE GENOMIC DNA]</scope>
    <source>
        <strain evidence="2 3">F0184</strain>
    </source>
</reference>
<evidence type="ECO:0000313" key="3">
    <source>
        <dbReference type="Proteomes" id="UP000017174"/>
    </source>
</evidence>
<dbReference type="Proteomes" id="UP000017174">
    <property type="component" value="Unassembled WGS sequence"/>
</dbReference>
<name>U7V6R3_9MICC</name>
<dbReference type="AlphaFoldDB" id="U7V6R3"/>
<protein>
    <submittedName>
        <fullName evidence="2">Uncharacterized protein</fullName>
    </submittedName>
</protein>
<accession>U7V6R3</accession>
<dbReference type="EMBL" id="AXZG01000015">
    <property type="protein sequence ID" value="ERT67181.1"/>
    <property type="molecule type" value="Genomic_DNA"/>
</dbReference>